<feature type="domain" description="Di19 C-terminal" evidence="3">
    <location>
        <begin position="214"/>
        <end position="301"/>
    </location>
</feature>
<feature type="domain" description="Di19 zinc-binding" evidence="2">
    <location>
        <begin position="137"/>
        <end position="189"/>
    </location>
</feature>
<accession>A0AAP0M3U2</accession>
<dbReference type="PANTHER" id="PTHR31875:SF24">
    <property type="entry name" value="PROTEIN DEHYDRATION-INDUCED 19 HOMOLOG 5"/>
    <property type="match status" value="1"/>
</dbReference>
<dbReference type="Pfam" id="PF14571">
    <property type="entry name" value="Di19_C"/>
    <property type="match status" value="1"/>
</dbReference>
<dbReference type="EMBL" id="JBCGBO010000005">
    <property type="protein sequence ID" value="KAK9198114.1"/>
    <property type="molecule type" value="Genomic_DNA"/>
</dbReference>
<dbReference type="InterPro" id="IPR033347">
    <property type="entry name" value="Di19"/>
</dbReference>
<comment type="similarity">
    <text evidence="1">Belongs to the Di19 family.</text>
</comment>
<proteinExistence type="inferred from homology"/>
<name>A0AAP0M3U2_9ROSI</name>
<gene>
    <name evidence="4" type="ORF">WN944_013297</name>
</gene>
<dbReference type="InterPro" id="IPR027935">
    <property type="entry name" value="Di19_C"/>
</dbReference>
<reference evidence="4 5" key="1">
    <citation type="submission" date="2024-05" db="EMBL/GenBank/DDBJ databases">
        <title>Haplotype-resolved chromosome-level genome assembly of Huyou (Citrus changshanensis).</title>
        <authorList>
            <person name="Miao C."/>
            <person name="Chen W."/>
            <person name="Wu Y."/>
            <person name="Wang L."/>
            <person name="Zhao S."/>
            <person name="Grierson D."/>
            <person name="Xu C."/>
            <person name="Chen K."/>
        </authorList>
    </citation>
    <scope>NUCLEOTIDE SEQUENCE [LARGE SCALE GENOMIC DNA]</scope>
    <source>
        <strain evidence="4">01-14</strain>
        <tissue evidence="4">Leaf</tissue>
    </source>
</reference>
<dbReference type="Proteomes" id="UP001428341">
    <property type="component" value="Unassembled WGS sequence"/>
</dbReference>
<dbReference type="AlphaFoldDB" id="A0AAP0M3U2"/>
<keyword evidence="5" id="KW-1185">Reference proteome</keyword>
<sequence length="303" mass="33965">MDIDFWASRVHSAKHFSAVRASRLNTSTCFLLFLPFWAQKMPVSMLNDTDDDRIKRRDRLLDEIDNSFNKLQAIRLQLLKENLCDSLGLSRVSDQHDCKENCIAEGEDDELSYGDNEYEDNHSIVDETETDDDVKACFPCPFCYLEIEVHMICSHLQEEHCFEMKNAVCPLCAANLGKDAAEHFMVQHASSLKRRRKCLKSGLRNGGSAMLGKELSSFLGSPTIVRGNAPESLPDPLLSPFLCSGTLSDTKGIQKDDCTNEVSLASDLKSAGGTLLDDGHEENIEEKMQRATFVQQLIMSTVF</sequence>
<protein>
    <submittedName>
        <fullName evidence="4">Uncharacterized protein</fullName>
    </submittedName>
</protein>
<organism evidence="4 5">
    <name type="scientific">Citrus x changshan-huyou</name>
    <dbReference type="NCBI Taxonomy" id="2935761"/>
    <lineage>
        <taxon>Eukaryota</taxon>
        <taxon>Viridiplantae</taxon>
        <taxon>Streptophyta</taxon>
        <taxon>Embryophyta</taxon>
        <taxon>Tracheophyta</taxon>
        <taxon>Spermatophyta</taxon>
        <taxon>Magnoliopsida</taxon>
        <taxon>eudicotyledons</taxon>
        <taxon>Gunneridae</taxon>
        <taxon>Pentapetalae</taxon>
        <taxon>rosids</taxon>
        <taxon>malvids</taxon>
        <taxon>Sapindales</taxon>
        <taxon>Rutaceae</taxon>
        <taxon>Aurantioideae</taxon>
        <taxon>Citrus</taxon>
    </lineage>
</organism>
<evidence type="ECO:0000259" key="3">
    <source>
        <dbReference type="Pfam" id="PF14571"/>
    </source>
</evidence>
<dbReference type="Pfam" id="PF05605">
    <property type="entry name" value="zf-Di19"/>
    <property type="match status" value="1"/>
</dbReference>
<evidence type="ECO:0000259" key="2">
    <source>
        <dbReference type="Pfam" id="PF05605"/>
    </source>
</evidence>
<evidence type="ECO:0000313" key="5">
    <source>
        <dbReference type="Proteomes" id="UP001428341"/>
    </source>
</evidence>
<comment type="caution">
    <text evidence="4">The sequence shown here is derived from an EMBL/GenBank/DDBJ whole genome shotgun (WGS) entry which is preliminary data.</text>
</comment>
<dbReference type="PANTHER" id="PTHR31875">
    <property type="entry name" value="PROTEIN DEHYDRATION-INDUCED 19"/>
    <property type="match status" value="1"/>
</dbReference>
<dbReference type="InterPro" id="IPR008598">
    <property type="entry name" value="Di19_Zn-bd"/>
</dbReference>
<evidence type="ECO:0000313" key="4">
    <source>
        <dbReference type="EMBL" id="KAK9198114.1"/>
    </source>
</evidence>
<evidence type="ECO:0000256" key="1">
    <source>
        <dbReference type="ARBA" id="ARBA00007109"/>
    </source>
</evidence>